<accession>A0ABX1N5R3</accession>
<name>A0ABX1N5R3_9RHOO</name>
<keyword evidence="4" id="KW-1185">Reference proteome</keyword>
<sequence length="246" mass="26641">MRMIERTNPSDPAPSMTRANFLRLAAGTLAAAMFPARPSAAPGETGPRMQTRPVPATGEALPVVGLGTYQGFDVAPGSDAYERLPGVLDALFKAGGSVIDSSPMYGRAERTVGELLAQRQLHRHAFVATKVWTSGRKAGARGAVHARRPRSPLQVQGVHRCRRLPWRRPSKRLDLCRTCRARPRRGGDRARRRAGRAAVGAARTAPRTHRARVAVAPPQSAAARRRGTTDCMRTKGPPVGHEQEET</sequence>
<dbReference type="Pfam" id="PF00248">
    <property type="entry name" value="Aldo_ket_red"/>
    <property type="match status" value="1"/>
</dbReference>
<reference evidence="3" key="1">
    <citation type="submission" date="2019-12" db="EMBL/GenBank/DDBJ databases">
        <title>Comparative genomics gives insights into the taxonomy of the Azoarcus-Aromatoleum group and reveals separate origins of nif in the plant-associated Azoarcus and non-plant-associated Aromatoleum sub-groups.</title>
        <authorList>
            <person name="Lafos M."/>
            <person name="Maluk M."/>
            <person name="Batista M."/>
            <person name="Junghare M."/>
            <person name="Carmona M."/>
            <person name="Faoro H."/>
            <person name="Cruz L.M."/>
            <person name="Battistoni F."/>
            <person name="De Souza E."/>
            <person name="Pedrosa F."/>
            <person name="Chen W.-M."/>
            <person name="Poole P.S."/>
            <person name="Dixon R.A."/>
            <person name="James E.K."/>
        </authorList>
    </citation>
    <scope>NUCLEOTIDE SEQUENCE</scope>
    <source>
        <strain evidence="3">U120</strain>
    </source>
</reference>
<dbReference type="Proteomes" id="UP000601990">
    <property type="component" value="Unassembled WGS sequence"/>
</dbReference>
<feature type="compositionally biased region" description="Low complexity" evidence="1">
    <location>
        <begin position="196"/>
        <end position="205"/>
    </location>
</feature>
<dbReference type="Gene3D" id="3.20.20.100">
    <property type="entry name" value="NADP-dependent oxidoreductase domain"/>
    <property type="match status" value="1"/>
</dbReference>
<dbReference type="InterPro" id="IPR006311">
    <property type="entry name" value="TAT_signal"/>
</dbReference>
<evidence type="ECO:0000256" key="1">
    <source>
        <dbReference type="SAM" id="MobiDB-lite"/>
    </source>
</evidence>
<protein>
    <recommendedName>
        <fullName evidence="2">NADP-dependent oxidoreductase domain-containing protein</fullName>
    </recommendedName>
</protein>
<evidence type="ECO:0000259" key="2">
    <source>
        <dbReference type="Pfam" id="PF00248"/>
    </source>
</evidence>
<feature type="domain" description="NADP-dependent oxidoreductase" evidence="2">
    <location>
        <begin position="64"/>
        <end position="139"/>
    </location>
</feature>
<evidence type="ECO:0000313" key="3">
    <source>
        <dbReference type="EMBL" id="NMF94596.1"/>
    </source>
</evidence>
<proteinExistence type="predicted"/>
<dbReference type="PROSITE" id="PS51318">
    <property type="entry name" value="TAT"/>
    <property type="match status" value="1"/>
</dbReference>
<feature type="region of interest" description="Disordered" evidence="1">
    <location>
        <begin position="183"/>
        <end position="246"/>
    </location>
</feature>
<dbReference type="InterPro" id="IPR036812">
    <property type="entry name" value="NAD(P)_OxRdtase_dom_sf"/>
</dbReference>
<dbReference type="EMBL" id="WTVH01000033">
    <property type="protein sequence ID" value="NMF94596.1"/>
    <property type="molecule type" value="Genomic_DNA"/>
</dbReference>
<dbReference type="SUPFAM" id="SSF51430">
    <property type="entry name" value="NAD(P)-linked oxidoreductase"/>
    <property type="match status" value="1"/>
</dbReference>
<organism evidence="3 4">
    <name type="scientific">Aromatoleum buckelii</name>
    <dbReference type="NCBI Taxonomy" id="200254"/>
    <lineage>
        <taxon>Bacteria</taxon>
        <taxon>Pseudomonadati</taxon>
        <taxon>Pseudomonadota</taxon>
        <taxon>Betaproteobacteria</taxon>
        <taxon>Rhodocyclales</taxon>
        <taxon>Rhodocyclaceae</taxon>
        <taxon>Aromatoleum</taxon>
    </lineage>
</organism>
<dbReference type="InterPro" id="IPR023210">
    <property type="entry name" value="NADP_OxRdtase_dom"/>
</dbReference>
<comment type="caution">
    <text evidence="3">The sequence shown here is derived from an EMBL/GenBank/DDBJ whole genome shotgun (WGS) entry which is preliminary data.</text>
</comment>
<feature type="compositionally biased region" description="Basic residues" evidence="1">
    <location>
        <begin position="183"/>
        <end position="195"/>
    </location>
</feature>
<gene>
    <name evidence="3" type="ORF">GO608_14805</name>
</gene>
<evidence type="ECO:0000313" key="4">
    <source>
        <dbReference type="Proteomes" id="UP000601990"/>
    </source>
</evidence>